<gene>
    <name evidence="8" type="ORF">NZ47_04515</name>
</gene>
<dbReference type="NCBIfam" id="TIGR01470">
    <property type="entry name" value="cysG_Nterm"/>
    <property type="match status" value="1"/>
</dbReference>
<evidence type="ECO:0000256" key="2">
    <source>
        <dbReference type="ARBA" id="ARBA00012400"/>
    </source>
</evidence>
<dbReference type="Pfam" id="PF14824">
    <property type="entry name" value="Sirohm_synth_M"/>
    <property type="match status" value="1"/>
</dbReference>
<keyword evidence="9" id="KW-1185">Reference proteome</keyword>
<keyword evidence="5" id="KW-0627">Porphyrin biosynthesis</keyword>
<dbReference type="PANTHER" id="PTHR35330">
    <property type="entry name" value="SIROHEME BIOSYNTHESIS PROTEIN MET8"/>
    <property type="match status" value="1"/>
</dbReference>
<dbReference type="PANTHER" id="PTHR35330:SF1">
    <property type="entry name" value="SIROHEME BIOSYNTHESIS PROTEIN MET8"/>
    <property type="match status" value="1"/>
</dbReference>
<dbReference type="UniPathway" id="UPA00262">
    <property type="reaction ID" value="UER00222"/>
</dbReference>
<feature type="domain" description="Siroheme synthase central" evidence="7">
    <location>
        <begin position="117"/>
        <end position="143"/>
    </location>
</feature>
<dbReference type="GO" id="GO:0019354">
    <property type="term" value="P:siroheme biosynthetic process"/>
    <property type="evidence" value="ECO:0007669"/>
    <property type="project" value="UniProtKB-UniPathway"/>
</dbReference>
<evidence type="ECO:0000256" key="3">
    <source>
        <dbReference type="ARBA" id="ARBA00023002"/>
    </source>
</evidence>
<evidence type="ECO:0000256" key="1">
    <source>
        <dbReference type="ARBA" id="ARBA00005010"/>
    </source>
</evidence>
<dbReference type="RefSeq" id="WP_039206904.1">
    <property type="nucleotide sequence ID" value="NZ_JSCE01000089.1"/>
</dbReference>
<evidence type="ECO:0000259" key="7">
    <source>
        <dbReference type="Pfam" id="PF14824"/>
    </source>
</evidence>
<dbReference type="InterPro" id="IPR028161">
    <property type="entry name" value="Met8-like"/>
</dbReference>
<evidence type="ECO:0000256" key="6">
    <source>
        <dbReference type="ARBA" id="ARBA00047561"/>
    </source>
</evidence>
<dbReference type="eggNOG" id="COG1648">
    <property type="taxonomic scope" value="Bacteria"/>
</dbReference>
<accession>A0A0B2K2X0</accession>
<keyword evidence="3" id="KW-0560">Oxidoreductase</keyword>
<dbReference type="Proteomes" id="UP000030993">
    <property type="component" value="Unassembled WGS sequence"/>
</dbReference>
<dbReference type="SUPFAM" id="SSF75615">
    <property type="entry name" value="Siroheme synthase middle domains-like"/>
    <property type="match status" value="1"/>
</dbReference>
<keyword evidence="4" id="KW-0520">NAD</keyword>
<dbReference type="STRING" id="82374.NZ47_04515"/>
<protein>
    <recommendedName>
        <fullName evidence="2">precorrin-2 dehydrogenase</fullName>
        <ecNumber evidence="2">1.3.1.76</ecNumber>
    </recommendedName>
</protein>
<dbReference type="GO" id="GO:0004325">
    <property type="term" value="F:ferrochelatase activity"/>
    <property type="evidence" value="ECO:0007669"/>
    <property type="project" value="InterPro"/>
</dbReference>
<dbReference type="EC" id="1.3.1.76" evidence="2"/>
<evidence type="ECO:0000313" key="8">
    <source>
        <dbReference type="EMBL" id="KHM52487.1"/>
    </source>
</evidence>
<evidence type="ECO:0000313" key="9">
    <source>
        <dbReference type="Proteomes" id="UP000030993"/>
    </source>
</evidence>
<dbReference type="Pfam" id="PF13241">
    <property type="entry name" value="NAD_binding_7"/>
    <property type="match status" value="1"/>
</dbReference>
<dbReference type="InterPro" id="IPR036291">
    <property type="entry name" value="NAD(P)-bd_dom_sf"/>
</dbReference>
<dbReference type="SUPFAM" id="SSF51735">
    <property type="entry name" value="NAD(P)-binding Rossmann-fold domains"/>
    <property type="match status" value="1"/>
</dbReference>
<name>A0A0B2K2X0_9FIRM</name>
<dbReference type="InterPro" id="IPR028281">
    <property type="entry name" value="Sirohaem_synthase_central"/>
</dbReference>
<evidence type="ECO:0000256" key="4">
    <source>
        <dbReference type="ARBA" id="ARBA00023027"/>
    </source>
</evidence>
<organism evidence="8 9">
    <name type="scientific">Anaerovibrio lipolyticus</name>
    <dbReference type="NCBI Taxonomy" id="82374"/>
    <lineage>
        <taxon>Bacteria</taxon>
        <taxon>Bacillati</taxon>
        <taxon>Bacillota</taxon>
        <taxon>Negativicutes</taxon>
        <taxon>Selenomonadales</taxon>
        <taxon>Selenomonadaceae</taxon>
        <taxon>Anaerovibrio</taxon>
    </lineage>
</organism>
<comment type="pathway">
    <text evidence="1">Porphyrin-containing compound metabolism; siroheme biosynthesis; sirohydrochlorin from precorrin-2: step 1/1.</text>
</comment>
<dbReference type="Gene3D" id="1.10.8.610">
    <property type="entry name" value="SirC, precorrin-2 dehydrogenase, C-terminal helical domain-like"/>
    <property type="match status" value="1"/>
</dbReference>
<dbReference type="InterPro" id="IPR042518">
    <property type="entry name" value="SirC_C"/>
</dbReference>
<evidence type="ECO:0000256" key="5">
    <source>
        <dbReference type="ARBA" id="ARBA00023244"/>
    </source>
</evidence>
<reference evidence="8 9" key="1">
    <citation type="journal article" date="2013" name="PLoS ONE">
        <title>Identification and characterization of three novel lipases belonging to families II and V from Anaerovibrio lipolyticus 5ST.</title>
        <authorList>
            <person name="Prive F."/>
            <person name="Kaderbhai N.N."/>
            <person name="Girdwood S."/>
            <person name="Worgan H.J."/>
            <person name="Pinloche E."/>
            <person name="Scollan N.D."/>
            <person name="Huws S.A."/>
            <person name="Newbold C.J."/>
        </authorList>
    </citation>
    <scope>NUCLEOTIDE SEQUENCE [LARGE SCALE GENOMIC DNA]</scope>
    <source>
        <strain evidence="8 9">5S</strain>
    </source>
</reference>
<dbReference type="Gene3D" id="3.40.50.720">
    <property type="entry name" value="NAD(P)-binding Rossmann-like Domain"/>
    <property type="match status" value="1"/>
</dbReference>
<sequence>MYPINLKLDNRKCAVVGGGKVACRKIGRLLENNARITVISPEADSEIQDWARENKITWKQETYSKDLLEGFFCVFCATDNGDVNRQAAMDAKAAGILVNVASEPELCDFTVPGVVNRGRLQFTVSSEGASPAYTRLLRQDLEKRYHHGFGEMADFINSIRQELIHEKKEDKAATSQQRQKIWRQALTPEIIELIYNQDLDRAKNEIRNAINRAGS</sequence>
<dbReference type="EMBL" id="JSCE01000089">
    <property type="protein sequence ID" value="KHM52487.1"/>
    <property type="molecule type" value="Genomic_DNA"/>
</dbReference>
<dbReference type="AlphaFoldDB" id="A0A0B2K2X0"/>
<dbReference type="InterPro" id="IPR006367">
    <property type="entry name" value="Sirohaem_synthase_N"/>
</dbReference>
<dbReference type="GO" id="GO:0043115">
    <property type="term" value="F:precorrin-2 dehydrogenase activity"/>
    <property type="evidence" value="ECO:0007669"/>
    <property type="project" value="UniProtKB-EC"/>
</dbReference>
<comment type="caution">
    <text evidence="8">The sequence shown here is derived from an EMBL/GenBank/DDBJ whole genome shotgun (WGS) entry which is preliminary data.</text>
</comment>
<proteinExistence type="predicted"/>
<comment type="catalytic activity">
    <reaction evidence="6">
        <text>precorrin-2 + NAD(+) = sirohydrochlorin + NADH + 2 H(+)</text>
        <dbReference type="Rhea" id="RHEA:15613"/>
        <dbReference type="ChEBI" id="CHEBI:15378"/>
        <dbReference type="ChEBI" id="CHEBI:57540"/>
        <dbReference type="ChEBI" id="CHEBI:57945"/>
        <dbReference type="ChEBI" id="CHEBI:58351"/>
        <dbReference type="ChEBI" id="CHEBI:58827"/>
        <dbReference type="EC" id="1.3.1.76"/>
    </reaction>
</comment>